<feature type="domain" description="EAL" evidence="2">
    <location>
        <begin position="334"/>
        <end position="587"/>
    </location>
</feature>
<dbReference type="Pfam" id="PF00990">
    <property type="entry name" value="GGDEF"/>
    <property type="match status" value="1"/>
</dbReference>
<dbReference type="CDD" id="cd01948">
    <property type="entry name" value="EAL"/>
    <property type="match status" value="1"/>
</dbReference>
<dbReference type="InterPro" id="IPR000160">
    <property type="entry name" value="GGDEF_dom"/>
</dbReference>
<dbReference type="InterPro" id="IPR029787">
    <property type="entry name" value="Nucleotide_cyclase"/>
</dbReference>
<accession>A0AAN0VK21</accession>
<keyword evidence="5" id="KW-1185">Reference proteome</keyword>
<protein>
    <submittedName>
        <fullName evidence="4">EAL domain protein</fullName>
    </submittedName>
</protein>
<dbReference type="Gene3D" id="3.20.20.450">
    <property type="entry name" value="EAL domain"/>
    <property type="match status" value="1"/>
</dbReference>
<dbReference type="PROSITE" id="PS50883">
    <property type="entry name" value="EAL"/>
    <property type="match status" value="1"/>
</dbReference>
<evidence type="ECO:0000256" key="1">
    <source>
        <dbReference type="SAM" id="MobiDB-lite"/>
    </source>
</evidence>
<dbReference type="InterPro" id="IPR001633">
    <property type="entry name" value="EAL_dom"/>
</dbReference>
<dbReference type="PANTHER" id="PTHR33121:SF70">
    <property type="entry name" value="SIGNALING PROTEIN YKOW"/>
    <property type="match status" value="1"/>
</dbReference>
<proteinExistence type="predicted"/>
<dbReference type="SUPFAM" id="SSF141868">
    <property type="entry name" value="EAL domain-like"/>
    <property type="match status" value="1"/>
</dbReference>
<reference evidence="4 5" key="1">
    <citation type="submission" date="2014-05" db="EMBL/GenBank/DDBJ databases">
        <authorList>
            <person name="Bishop-Lilly K.A."/>
            <person name="Broomall S.M."/>
            <person name="Chain P.S."/>
            <person name="Chertkov O."/>
            <person name="Coyne S.R."/>
            <person name="Daligault H.E."/>
            <person name="Davenport K.W."/>
            <person name="Erkkila T."/>
            <person name="Frey K.G."/>
            <person name="Gibbons H.S."/>
            <person name="Gu W."/>
            <person name="Jaissle J."/>
            <person name="Johnson S.L."/>
            <person name="Koroleva G.I."/>
            <person name="Ladner J.T."/>
            <person name="Lo C.-C."/>
            <person name="Minogue T.D."/>
            <person name="Munk C."/>
            <person name="Palacios G.F."/>
            <person name="Redden C.L."/>
            <person name="Rosenzweig C.N."/>
            <person name="Scholz M.B."/>
            <person name="Teshima H."/>
            <person name="Xu Y."/>
        </authorList>
    </citation>
    <scope>NUCLEOTIDE SEQUENCE [LARGE SCALE GENOMIC DNA]</scope>
    <source>
        <strain evidence="4 5">DDS 22E-1</strain>
    </source>
</reference>
<dbReference type="GO" id="GO:0071111">
    <property type="term" value="F:cyclic-guanylate-specific phosphodiesterase activity"/>
    <property type="evidence" value="ECO:0007669"/>
    <property type="project" value="InterPro"/>
</dbReference>
<dbReference type="InterPro" id="IPR043128">
    <property type="entry name" value="Rev_trsase/Diguanyl_cyclase"/>
</dbReference>
<dbReference type="AlphaFoldDB" id="A0AAN0VK21"/>
<dbReference type="InterPro" id="IPR050706">
    <property type="entry name" value="Cyclic-di-GMP_PDE-like"/>
</dbReference>
<sequence>MTEHSLPRGLPEARSPTGDPDDEAHASSRRVADAAWQAAHPMFLCAADGTLGWVNHAFEVVTGRPAAALVGQSTIQACLAAPDGTACAAGVIDLNGERWRVNRYDVERRSVRVDVGRLDGRFSPAGDADAVPDAAGAPRARAADEYVGFLIESADDGQRDGERWYASNYDDATQLPNRRLFAERLDLRIARARRTGDRFSVVMVALSGLESIRNVLGQPGVEIVAQVVGERLRQRIPCAQAFACVGEGKFALFSDDASATLIDEVVAQACEPVEFVGAHLRAVTCAGIATYPDNGDDTETLMRRAEVALSSARDAGASGVVHFSSALELRASRRFELETLLDRALDRQQCRLVYQPQVTLATGEIAQVEALMRWRHPAHGEISPAEFIPIAEQRGMIDRIGEWVIDTACREIGKLRHVVRHLPRVCVNVSPQQFERGNLLEIIERALTRSGLVPQCLEIEITEGVLFADTEAALRTIHAIRELGVEVAVDDFGTGYSSLSYLTRFPINRVKIDRSFVAPLPGDAGNAALVSAIIAMAHALGMRVTAEGVETVEQADRLRELGCDEAQGFWYARPHTIASLGTLLAGV</sequence>
<dbReference type="Gene3D" id="3.30.70.270">
    <property type="match status" value="1"/>
</dbReference>
<evidence type="ECO:0000313" key="5">
    <source>
        <dbReference type="Proteomes" id="UP000029413"/>
    </source>
</evidence>
<dbReference type="Pfam" id="PF00563">
    <property type="entry name" value="EAL"/>
    <property type="match status" value="1"/>
</dbReference>
<organism evidence="4 5">
    <name type="scientific">Burkholderia cenocepacia</name>
    <dbReference type="NCBI Taxonomy" id="95486"/>
    <lineage>
        <taxon>Bacteria</taxon>
        <taxon>Pseudomonadati</taxon>
        <taxon>Pseudomonadota</taxon>
        <taxon>Betaproteobacteria</taxon>
        <taxon>Burkholderiales</taxon>
        <taxon>Burkholderiaceae</taxon>
        <taxon>Burkholderia</taxon>
        <taxon>Burkholderia cepacia complex</taxon>
    </lineage>
</organism>
<dbReference type="CDD" id="cd01949">
    <property type="entry name" value="GGDEF"/>
    <property type="match status" value="1"/>
</dbReference>
<dbReference type="Proteomes" id="UP000029413">
    <property type="component" value="Chromosome 3"/>
</dbReference>
<dbReference type="InterPro" id="IPR035919">
    <property type="entry name" value="EAL_sf"/>
</dbReference>
<dbReference type="SMART" id="SM00267">
    <property type="entry name" value="GGDEF"/>
    <property type="match status" value="1"/>
</dbReference>
<dbReference type="SUPFAM" id="SSF55073">
    <property type="entry name" value="Nucleotide cyclase"/>
    <property type="match status" value="1"/>
</dbReference>
<evidence type="ECO:0000259" key="2">
    <source>
        <dbReference type="PROSITE" id="PS50883"/>
    </source>
</evidence>
<feature type="region of interest" description="Disordered" evidence="1">
    <location>
        <begin position="1"/>
        <end position="30"/>
    </location>
</feature>
<feature type="domain" description="GGDEF" evidence="3">
    <location>
        <begin position="197"/>
        <end position="325"/>
    </location>
</feature>
<name>A0AAN0VK21_9BURK</name>
<evidence type="ECO:0000313" key="4">
    <source>
        <dbReference type="EMBL" id="AIO30436.1"/>
    </source>
</evidence>
<dbReference type="SMART" id="SM00052">
    <property type="entry name" value="EAL"/>
    <property type="match status" value="1"/>
</dbReference>
<dbReference type="KEGG" id="bcen:DM39_7122"/>
<dbReference type="PROSITE" id="PS50887">
    <property type="entry name" value="GGDEF"/>
    <property type="match status" value="1"/>
</dbReference>
<dbReference type="EMBL" id="CP007782">
    <property type="protein sequence ID" value="AIO30436.1"/>
    <property type="molecule type" value="Genomic_DNA"/>
</dbReference>
<gene>
    <name evidence="4" type="ORF">DM39_7122</name>
</gene>
<dbReference type="PANTHER" id="PTHR33121">
    <property type="entry name" value="CYCLIC DI-GMP PHOSPHODIESTERASE PDEF"/>
    <property type="match status" value="1"/>
</dbReference>
<evidence type="ECO:0000259" key="3">
    <source>
        <dbReference type="PROSITE" id="PS50887"/>
    </source>
</evidence>